<proteinExistence type="predicted"/>
<dbReference type="Proteomes" id="UP000032552">
    <property type="component" value="Unassembled WGS sequence"/>
</dbReference>
<gene>
    <name evidence="1" type="ORF">LC0644_1929</name>
</gene>
<organism evidence="1 2">
    <name type="scientific">Lacticaseibacillus paracasei NRIC 0644</name>
    <dbReference type="NCBI Taxonomy" id="1435038"/>
    <lineage>
        <taxon>Bacteria</taxon>
        <taxon>Bacillati</taxon>
        <taxon>Bacillota</taxon>
        <taxon>Bacilli</taxon>
        <taxon>Lactobacillales</taxon>
        <taxon>Lactobacillaceae</taxon>
        <taxon>Lacticaseibacillus</taxon>
    </lineage>
</organism>
<dbReference type="RefSeq" id="WP_045625304.1">
    <property type="nucleotide sequence ID" value="NZ_BAYM01000151.1"/>
</dbReference>
<comment type="caution">
    <text evidence="1">The sequence shown here is derived from an EMBL/GenBank/DDBJ whole genome shotgun (WGS) entry which is preliminary data.</text>
</comment>
<dbReference type="AlphaFoldDB" id="A0A0C9NZ71"/>
<reference evidence="2" key="1">
    <citation type="submission" date="2014-05" db="EMBL/GenBank/DDBJ databases">
        <title>Whole genome sequencing of Lactobacillus casei NRIC0644.</title>
        <authorList>
            <person name="Atarashi H."/>
            <person name="Yoshida Y."/>
            <person name="Fujimura S."/>
            <person name="Tanaka N."/>
            <person name="Shiwa Y."/>
            <person name="Yoshikawa H."/>
            <person name="Okada S."/>
            <person name="Nakagawa J."/>
        </authorList>
    </citation>
    <scope>NUCLEOTIDE SEQUENCE [LARGE SCALE GENOMIC DNA]</scope>
    <source>
        <strain evidence="2">NRIC0644</strain>
    </source>
</reference>
<evidence type="ECO:0000313" key="2">
    <source>
        <dbReference type="Proteomes" id="UP000032552"/>
    </source>
</evidence>
<evidence type="ECO:0000313" key="1">
    <source>
        <dbReference type="EMBL" id="GAN37340.1"/>
    </source>
</evidence>
<dbReference type="EMBL" id="BAYM01000151">
    <property type="protein sequence ID" value="GAN37340.1"/>
    <property type="molecule type" value="Genomic_DNA"/>
</dbReference>
<name>A0A0C9NZ71_LACPA</name>
<protein>
    <submittedName>
        <fullName evidence="1">Uncharacterized protein</fullName>
    </submittedName>
</protein>
<sequence length="254" mass="29790">MRNAMIYVRHEPLAHLFLTYGISASDLLSDHLKVPKHLLLLPPVDEQEQIDPHTWFNIIDGADQVQDFLRSKAGQTRCWLDYSSPRFLQELTPNEIAELLYLGHAKTHLSSPFYYKLQNELVYLPLRNGMVNMYLRNESLFATFLANAINKYMRRMANEEPFWLRLRQQHFSRVSHAVYTQFLPLLEDGVVFDFRNVRFSREKISVPLLAPKARFVPDGILTDTDVRRLGMLVLMRQKNQWMMIDDAASADHRQ</sequence>
<accession>A0A0C9NZ71</accession>